<name>A0A4D7AQD7_9FIRM</name>
<feature type="transmembrane region" description="Helical" evidence="7">
    <location>
        <begin position="171"/>
        <end position="189"/>
    </location>
</feature>
<dbReference type="GO" id="GO:0006508">
    <property type="term" value="P:proteolysis"/>
    <property type="evidence" value="ECO:0007669"/>
    <property type="project" value="UniProtKB-KW"/>
</dbReference>
<dbReference type="GO" id="GO:0008237">
    <property type="term" value="F:metallopeptidase activity"/>
    <property type="evidence" value="ECO:0007669"/>
    <property type="project" value="UniProtKB-KW"/>
</dbReference>
<feature type="transmembrane region" description="Helical" evidence="7">
    <location>
        <begin position="12"/>
        <end position="39"/>
    </location>
</feature>
<keyword evidence="4" id="KW-0378">Hydrolase</keyword>
<evidence type="ECO:0000256" key="7">
    <source>
        <dbReference type="SAM" id="Phobius"/>
    </source>
</evidence>
<dbReference type="AlphaFoldDB" id="A0A4D7AQD7"/>
<protein>
    <submittedName>
        <fullName evidence="8">Peptidase M50</fullName>
    </submittedName>
</protein>
<keyword evidence="6" id="KW-0482">Metalloprotease</keyword>
<evidence type="ECO:0000256" key="2">
    <source>
        <dbReference type="ARBA" id="ARBA00007931"/>
    </source>
</evidence>
<dbReference type="EMBL" id="CP034413">
    <property type="protein sequence ID" value="QCI57996.1"/>
    <property type="molecule type" value="Genomic_DNA"/>
</dbReference>
<proteinExistence type="inferred from homology"/>
<dbReference type="GeneID" id="89522866"/>
<sequence>MSRWRDRIRISGGFWLLAAWFTLVNGWQLLAVILSAAALHELGHLLVLRLLGARVRELRVSVFGAELMTSAARLSYPGEIAAVLAGPAVNLLCALVLGGAHAWVAAGAHLSLCLFNLLPVRPLDGGRALYLAAAWLAGPSAAERIACWAGGTTALALGGLVLWLIGRTGGSLWLLPAAFGLLAAALRELHGRKADFL</sequence>
<accession>A0A4D7AQD7</accession>
<feature type="transmembrane region" description="Helical" evidence="7">
    <location>
        <begin position="145"/>
        <end position="165"/>
    </location>
</feature>
<comment type="cofactor">
    <cofactor evidence="1">
        <name>Zn(2+)</name>
        <dbReference type="ChEBI" id="CHEBI:29105"/>
    </cofactor>
</comment>
<keyword evidence="7" id="KW-0812">Transmembrane</keyword>
<dbReference type="Proteomes" id="UP000298642">
    <property type="component" value="Chromosome"/>
</dbReference>
<comment type="similarity">
    <text evidence="2">Belongs to the peptidase M50B family.</text>
</comment>
<keyword evidence="7" id="KW-1133">Transmembrane helix</keyword>
<evidence type="ECO:0000256" key="4">
    <source>
        <dbReference type="ARBA" id="ARBA00022801"/>
    </source>
</evidence>
<dbReference type="RefSeq" id="WP_119311082.1">
    <property type="nucleotide sequence ID" value="NZ_CP034413.3"/>
</dbReference>
<keyword evidence="3" id="KW-0645">Protease</keyword>
<keyword evidence="5" id="KW-0862">Zinc</keyword>
<evidence type="ECO:0000256" key="5">
    <source>
        <dbReference type="ARBA" id="ARBA00022833"/>
    </source>
</evidence>
<evidence type="ECO:0000313" key="9">
    <source>
        <dbReference type="Proteomes" id="UP000298642"/>
    </source>
</evidence>
<evidence type="ECO:0000256" key="3">
    <source>
        <dbReference type="ARBA" id="ARBA00022670"/>
    </source>
</evidence>
<keyword evidence="7" id="KW-0472">Membrane</keyword>
<evidence type="ECO:0000256" key="6">
    <source>
        <dbReference type="ARBA" id="ARBA00023049"/>
    </source>
</evidence>
<reference evidence="9" key="1">
    <citation type="submission" date="2018-12" db="EMBL/GenBank/DDBJ databases">
        <title>Dusodibacter welbiota gen. nov., sp. nov., isolated from human faeces and emended description of the Oscillibacter genus.</title>
        <authorList>
            <person name="Le Roy T."/>
            <person name="Van der Smissen P."/>
            <person name="Delzenne N."/>
            <person name="Muccioli G."/>
            <person name="Collet J.F."/>
            <person name="Cani P.D."/>
        </authorList>
    </citation>
    <scope>NUCLEOTIDE SEQUENCE [LARGE SCALE GENOMIC DNA]</scope>
    <source>
        <strain evidence="9">J115</strain>
    </source>
</reference>
<dbReference type="KEGG" id="obj:EIO64_01150"/>
<evidence type="ECO:0000256" key="1">
    <source>
        <dbReference type="ARBA" id="ARBA00001947"/>
    </source>
</evidence>
<organism evidence="8 9">
    <name type="scientific">Dysosmobacter welbionis</name>
    <dbReference type="NCBI Taxonomy" id="2093857"/>
    <lineage>
        <taxon>Bacteria</taxon>
        <taxon>Bacillati</taxon>
        <taxon>Bacillota</taxon>
        <taxon>Clostridia</taxon>
        <taxon>Eubacteriales</taxon>
        <taxon>Oscillospiraceae</taxon>
        <taxon>Dysosmobacter</taxon>
    </lineage>
</organism>
<dbReference type="PANTHER" id="PTHR39188">
    <property type="entry name" value="MEMBRANE-ASSOCIATED ZINC METALLOPROTEASE M50B"/>
    <property type="match status" value="1"/>
</dbReference>
<keyword evidence="9" id="KW-1185">Reference proteome</keyword>
<evidence type="ECO:0000313" key="8">
    <source>
        <dbReference type="EMBL" id="QCI57996.1"/>
    </source>
</evidence>
<gene>
    <name evidence="8" type="ORF">EIO64_01150</name>
</gene>
<dbReference type="PANTHER" id="PTHR39188:SF3">
    <property type="entry name" value="STAGE IV SPORULATION PROTEIN FB"/>
    <property type="match status" value="1"/>
</dbReference>